<dbReference type="EMBL" id="JABBGC010000003">
    <property type="protein sequence ID" value="NML40414.1"/>
    <property type="molecule type" value="Genomic_DNA"/>
</dbReference>
<accession>A0A848GPV6</accession>
<dbReference type="GO" id="GO:0032259">
    <property type="term" value="P:methylation"/>
    <property type="evidence" value="ECO:0007669"/>
    <property type="project" value="UniProtKB-KW"/>
</dbReference>
<feature type="domain" description="Tetrapyrrole methylase" evidence="8">
    <location>
        <begin position="6"/>
        <end position="213"/>
    </location>
</feature>
<dbReference type="NCBIfam" id="TIGR01467">
    <property type="entry name" value="cobI_cbiL"/>
    <property type="match status" value="1"/>
</dbReference>
<dbReference type="AlphaFoldDB" id="A0A848GPV6"/>
<evidence type="ECO:0000256" key="5">
    <source>
        <dbReference type="ARBA" id="ARBA00022679"/>
    </source>
</evidence>
<dbReference type="Proteomes" id="UP000583266">
    <property type="component" value="Unassembled WGS sequence"/>
</dbReference>
<dbReference type="InterPro" id="IPR014777">
    <property type="entry name" value="4pyrrole_Mease_sub1"/>
</dbReference>
<reference evidence="9 10" key="1">
    <citation type="submission" date="2020-04" db="EMBL/GenBank/DDBJ databases">
        <title>Chitinophaga sp. G-6-1-13 sp. nov., isolated from soil.</title>
        <authorList>
            <person name="Dahal R.H."/>
            <person name="Chaudhary D.K."/>
        </authorList>
    </citation>
    <scope>NUCLEOTIDE SEQUENCE [LARGE SCALE GENOMIC DNA]</scope>
    <source>
        <strain evidence="9 10">G-6-1-13</strain>
    </source>
</reference>
<evidence type="ECO:0000313" key="9">
    <source>
        <dbReference type="EMBL" id="NML40414.1"/>
    </source>
</evidence>
<evidence type="ECO:0000256" key="2">
    <source>
        <dbReference type="ARBA" id="ARBA00005879"/>
    </source>
</evidence>
<dbReference type="InterPro" id="IPR035996">
    <property type="entry name" value="4pyrrol_Methylase_sf"/>
</dbReference>
<keyword evidence="3" id="KW-0169">Cobalamin biosynthesis</keyword>
<dbReference type="InterPro" id="IPR012382">
    <property type="entry name" value="CobI/CbiL"/>
</dbReference>
<comment type="similarity">
    <text evidence="2 7">Belongs to the precorrin methyltransferase family.</text>
</comment>
<dbReference type="GO" id="GO:0009236">
    <property type="term" value="P:cobalamin biosynthetic process"/>
    <property type="evidence" value="ECO:0007669"/>
    <property type="project" value="UniProtKB-UniRule"/>
</dbReference>
<gene>
    <name evidence="9" type="primary">cobI</name>
    <name evidence="9" type="ORF">HHL17_24670</name>
</gene>
<dbReference type="InterPro" id="IPR006364">
    <property type="entry name" value="CobI/CbiL/CobIJ_dom"/>
</dbReference>
<dbReference type="GO" id="GO:0030788">
    <property type="term" value="F:precorrin-2 C20-methyltransferase activity"/>
    <property type="evidence" value="ECO:0007669"/>
    <property type="project" value="UniProtKB-EC"/>
</dbReference>
<dbReference type="CDD" id="cd11645">
    <property type="entry name" value="Precorrin_2_C20_MT"/>
    <property type="match status" value="1"/>
</dbReference>
<keyword evidence="6" id="KW-0949">S-adenosyl-L-methionine</keyword>
<sequence>MSTTGKIYAVSLGPGDPELITVKGLKVLKACDVIFYPASFQEEGVRSYARSILDYYDLGDKRMVPVILDMKTDRAYNLEVYTKCFFEMKALVETGAQVCFVSEGDVSFYSTFVYILQQIHVHQLPLEIIAGVPSFLLATAAHQAPLALLREKIAIIPLLKSEADLQQYLQQFETVVLIKVRAAMQYIQPFVAIGKVTMLYSEKLGTPDQQLFTDISALEGHVLPYFSLIILKSNICA</sequence>
<comment type="caution">
    <text evidence="9">The sequence shown here is derived from an EMBL/GenBank/DDBJ whole genome shotgun (WGS) entry which is preliminary data.</text>
</comment>
<evidence type="ECO:0000259" key="8">
    <source>
        <dbReference type="Pfam" id="PF00590"/>
    </source>
</evidence>
<dbReference type="PANTHER" id="PTHR43467:SF2">
    <property type="entry name" value="COBALT-PRECORRIN-2 C(20)-METHYLTRANSFERASE"/>
    <property type="match status" value="1"/>
</dbReference>
<dbReference type="InterPro" id="IPR014776">
    <property type="entry name" value="4pyrrole_Mease_sub2"/>
</dbReference>
<dbReference type="PIRSF" id="PIRSF036427">
    <property type="entry name" value="Precrrn-2_mtase"/>
    <property type="match status" value="1"/>
</dbReference>
<proteinExistence type="inferred from homology"/>
<dbReference type="EC" id="2.1.1.130" evidence="9"/>
<evidence type="ECO:0000256" key="3">
    <source>
        <dbReference type="ARBA" id="ARBA00022573"/>
    </source>
</evidence>
<evidence type="ECO:0000256" key="1">
    <source>
        <dbReference type="ARBA" id="ARBA00004953"/>
    </source>
</evidence>
<dbReference type="PROSITE" id="PS00839">
    <property type="entry name" value="SUMT_1"/>
    <property type="match status" value="1"/>
</dbReference>
<dbReference type="RefSeq" id="WP_169227515.1">
    <property type="nucleotide sequence ID" value="NZ_JABBGC010000003.1"/>
</dbReference>
<dbReference type="SUPFAM" id="SSF53790">
    <property type="entry name" value="Tetrapyrrole methylase"/>
    <property type="match status" value="1"/>
</dbReference>
<dbReference type="UniPathway" id="UPA00148"/>
<evidence type="ECO:0000313" key="10">
    <source>
        <dbReference type="Proteomes" id="UP000583266"/>
    </source>
</evidence>
<organism evidence="9 10">
    <name type="scientific">Chitinophaga fulva</name>
    <dbReference type="NCBI Taxonomy" id="2728842"/>
    <lineage>
        <taxon>Bacteria</taxon>
        <taxon>Pseudomonadati</taxon>
        <taxon>Bacteroidota</taxon>
        <taxon>Chitinophagia</taxon>
        <taxon>Chitinophagales</taxon>
        <taxon>Chitinophagaceae</taxon>
        <taxon>Chitinophaga</taxon>
    </lineage>
</organism>
<evidence type="ECO:0000256" key="7">
    <source>
        <dbReference type="PIRNR" id="PIRNR036427"/>
    </source>
</evidence>
<dbReference type="PANTHER" id="PTHR43467">
    <property type="entry name" value="COBALT-PRECORRIN-2 C(20)-METHYLTRANSFERASE"/>
    <property type="match status" value="1"/>
</dbReference>
<dbReference type="InterPro" id="IPR003043">
    <property type="entry name" value="Uropor_MeTrfase_CS"/>
</dbReference>
<protein>
    <submittedName>
        <fullName evidence="9">Precorrin-2 C(20)-methyltransferase</fullName>
        <ecNumber evidence="9">2.1.1.130</ecNumber>
    </submittedName>
</protein>
<evidence type="ECO:0000256" key="4">
    <source>
        <dbReference type="ARBA" id="ARBA00022603"/>
    </source>
</evidence>
<keyword evidence="5 9" id="KW-0808">Transferase</keyword>
<evidence type="ECO:0000256" key="6">
    <source>
        <dbReference type="ARBA" id="ARBA00022691"/>
    </source>
</evidence>
<dbReference type="Pfam" id="PF00590">
    <property type="entry name" value="TP_methylase"/>
    <property type="match status" value="1"/>
</dbReference>
<comment type="pathway">
    <text evidence="1">Cofactor biosynthesis; adenosylcobalamin biosynthesis.</text>
</comment>
<dbReference type="Gene3D" id="3.40.1010.10">
    <property type="entry name" value="Cobalt-precorrin-4 Transmethylase, Domain 1"/>
    <property type="match status" value="1"/>
</dbReference>
<name>A0A848GPV6_9BACT</name>
<keyword evidence="4 9" id="KW-0489">Methyltransferase</keyword>
<keyword evidence="10" id="KW-1185">Reference proteome</keyword>
<dbReference type="InterPro" id="IPR000878">
    <property type="entry name" value="4pyrrol_Mease"/>
</dbReference>
<dbReference type="Gene3D" id="3.30.950.10">
    <property type="entry name" value="Methyltransferase, Cobalt-precorrin-4 Transmethylase, Domain 2"/>
    <property type="match status" value="1"/>
</dbReference>